<reference evidence="1 2" key="1">
    <citation type="submission" date="2023-04" db="EMBL/GenBank/DDBJ databases">
        <title>Genome of Basidiobolus ranarum AG-B5.</title>
        <authorList>
            <person name="Stajich J.E."/>
            <person name="Carter-House D."/>
            <person name="Gryganskyi A."/>
        </authorList>
    </citation>
    <scope>NUCLEOTIDE SEQUENCE [LARGE SCALE GENOMIC DNA]</scope>
    <source>
        <strain evidence="1 2">AG-B5</strain>
    </source>
</reference>
<name>A0ABR2WL00_9FUNG</name>
<dbReference type="Proteomes" id="UP001479436">
    <property type="component" value="Unassembled WGS sequence"/>
</dbReference>
<organism evidence="1 2">
    <name type="scientific">Basidiobolus ranarum</name>
    <dbReference type="NCBI Taxonomy" id="34480"/>
    <lineage>
        <taxon>Eukaryota</taxon>
        <taxon>Fungi</taxon>
        <taxon>Fungi incertae sedis</taxon>
        <taxon>Zoopagomycota</taxon>
        <taxon>Entomophthoromycotina</taxon>
        <taxon>Basidiobolomycetes</taxon>
        <taxon>Basidiobolales</taxon>
        <taxon>Basidiobolaceae</taxon>
        <taxon>Basidiobolus</taxon>
    </lineage>
</organism>
<sequence length="295" mass="34183">MEYGFQYWRSEENDGTEILGFLEQQLPSELVPTQLPVRELSQKWVAEFENLGIKEENTWHTPKDDGADVLNFLHSPEFPNNLMPDSIENRSDVHEKWYQEFERLNFGVDTGQGDSISEDDLPLEQTLNEWEKEFNLDTHGSQAHYDIDAFRDGPIKEYEALSSSVESTPLPYTPTQDVGYHDPRMDGQEVLEFLNHALYSEEVSEDYSDPANLTSKRQSQYQSLSKPVDRKFTSDILEYLVCIPYTDEVYGSYDFSWIDTRVDTKTKPTDASVPNQYESALQRLRLLKKHLTPST</sequence>
<keyword evidence="2" id="KW-1185">Reference proteome</keyword>
<gene>
    <name evidence="1" type="ORF">K7432_012356</name>
</gene>
<protein>
    <submittedName>
        <fullName evidence="1">Uncharacterized protein</fullName>
    </submittedName>
</protein>
<dbReference type="EMBL" id="JASJQH010001065">
    <property type="protein sequence ID" value="KAK9762168.1"/>
    <property type="molecule type" value="Genomic_DNA"/>
</dbReference>
<comment type="caution">
    <text evidence="1">The sequence shown here is derived from an EMBL/GenBank/DDBJ whole genome shotgun (WGS) entry which is preliminary data.</text>
</comment>
<proteinExistence type="predicted"/>
<evidence type="ECO:0000313" key="2">
    <source>
        <dbReference type="Proteomes" id="UP001479436"/>
    </source>
</evidence>
<evidence type="ECO:0000313" key="1">
    <source>
        <dbReference type="EMBL" id="KAK9762168.1"/>
    </source>
</evidence>
<accession>A0ABR2WL00</accession>